<gene>
    <name evidence="2" type="ORF">SE17_30165</name>
</gene>
<dbReference type="Proteomes" id="UP000050509">
    <property type="component" value="Unassembled WGS sequence"/>
</dbReference>
<dbReference type="AlphaFoldDB" id="A0A0P9D3N9"/>
<comment type="caution">
    <text evidence="2">The sequence shown here is derived from an EMBL/GenBank/DDBJ whole genome shotgun (WGS) entry which is preliminary data.</text>
</comment>
<reference evidence="2 3" key="1">
    <citation type="submission" date="2015-09" db="EMBL/GenBank/DDBJ databases">
        <title>Draft genome sequence of Kouleothrix aurantiaca JCM 19913.</title>
        <authorList>
            <person name="Hemp J."/>
        </authorList>
    </citation>
    <scope>NUCLEOTIDE SEQUENCE [LARGE SCALE GENOMIC DNA]</scope>
    <source>
        <strain evidence="2 3">COM-B</strain>
    </source>
</reference>
<accession>A0A0P9D3N9</accession>
<proteinExistence type="predicted"/>
<evidence type="ECO:0000259" key="1">
    <source>
        <dbReference type="Pfam" id="PF24822"/>
    </source>
</evidence>
<evidence type="ECO:0000313" key="3">
    <source>
        <dbReference type="Proteomes" id="UP000050509"/>
    </source>
</evidence>
<sequence length="128" mass="14484">MAQKRTQDWEIWYPQAAATGLLFARGRVDAGAEVMLVHAAPKVLSVVIRGTDGRVLAEATDLRSASDSPITKLTRRGERITREEIWPIENDLGLPVLLAGGEAGILKEWWHAADRSEWRWQIELYNHR</sequence>
<dbReference type="InterPro" id="IPR056129">
    <property type="entry name" value="DUF7712"/>
</dbReference>
<feature type="domain" description="DUF7712" evidence="1">
    <location>
        <begin position="3"/>
        <end position="128"/>
    </location>
</feature>
<protein>
    <recommendedName>
        <fullName evidence="1">DUF7712 domain-containing protein</fullName>
    </recommendedName>
</protein>
<evidence type="ECO:0000313" key="2">
    <source>
        <dbReference type="EMBL" id="KPV49874.1"/>
    </source>
</evidence>
<organism evidence="2 3">
    <name type="scientific">Kouleothrix aurantiaca</name>
    <dbReference type="NCBI Taxonomy" id="186479"/>
    <lineage>
        <taxon>Bacteria</taxon>
        <taxon>Bacillati</taxon>
        <taxon>Chloroflexota</taxon>
        <taxon>Chloroflexia</taxon>
        <taxon>Chloroflexales</taxon>
        <taxon>Roseiflexineae</taxon>
        <taxon>Roseiflexaceae</taxon>
        <taxon>Kouleothrix</taxon>
    </lineage>
</organism>
<name>A0A0P9D3N9_9CHLR</name>
<dbReference type="EMBL" id="LJCR01001699">
    <property type="protein sequence ID" value="KPV49874.1"/>
    <property type="molecule type" value="Genomic_DNA"/>
</dbReference>
<keyword evidence="3" id="KW-1185">Reference proteome</keyword>
<dbReference type="Pfam" id="PF24822">
    <property type="entry name" value="DUF7712"/>
    <property type="match status" value="1"/>
</dbReference>